<dbReference type="InterPro" id="IPR002466">
    <property type="entry name" value="A_deamin"/>
</dbReference>
<dbReference type="SMART" id="SM00552">
    <property type="entry name" value="ADEAMc"/>
    <property type="match status" value="1"/>
</dbReference>
<dbReference type="eggNOG" id="KOG2777">
    <property type="taxonomic scope" value="Eukaryota"/>
</dbReference>
<comment type="catalytic activity">
    <reaction evidence="11">
        <text>adenosine(37) in tRNA(Ala) + H2O + H(+) = inosine(37) in tRNA(Ala) + NH4(+)</text>
        <dbReference type="Rhea" id="RHEA:50968"/>
        <dbReference type="Rhea" id="RHEA-COMP:12855"/>
        <dbReference type="Rhea" id="RHEA-COMP:12856"/>
        <dbReference type="ChEBI" id="CHEBI:15377"/>
        <dbReference type="ChEBI" id="CHEBI:15378"/>
        <dbReference type="ChEBI" id="CHEBI:28938"/>
        <dbReference type="ChEBI" id="CHEBI:74411"/>
        <dbReference type="ChEBI" id="CHEBI:82852"/>
        <dbReference type="EC" id="3.5.4.34"/>
    </reaction>
</comment>
<evidence type="ECO:0000256" key="7">
    <source>
        <dbReference type="ARBA" id="ARBA00038326"/>
    </source>
</evidence>
<evidence type="ECO:0000256" key="1">
    <source>
        <dbReference type="ARBA" id="ARBA00022694"/>
    </source>
</evidence>
<dbReference type="PANTHER" id="PTHR46516">
    <property type="entry name" value="TRNA-SPECIFIC ADENOSINE DEAMINASE 1"/>
    <property type="match status" value="1"/>
</dbReference>
<reference evidence="14" key="1">
    <citation type="submission" date="2006-01" db="EMBL/GenBank/DDBJ databases">
        <authorList>
            <person name="Lindblad-Toh K."/>
            <person name="Mauceli E."/>
            <person name="Grabherr M."/>
            <person name="Chang J.L."/>
            <person name="Lander E.S."/>
        </authorList>
    </citation>
    <scope>NUCLEOTIDE SEQUENCE [LARGE SCALE GENOMIC DNA]</scope>
</reference>
<keyword evidence="1" id="KW-0819">tRNA processing</keyword>
<feature type="compositionally biased region" description="Basic and acidic residues" evidence="12">
    <location>
        <begin position="161"/>
        <end position="186"/>
    </location>
</feature>
<dbReference type="PROSITE" id="PS50141">
    <property type="entry name" value="A_DEAMIN_EDITASE"/>
    <property type="match status" value="1"/>
</dbReference>
<dbReference type="OMA" id="PVNQTHP"/>
<name>G3NBY6_GASAC</name>
<evidence type="ECO:0000313" key="14">
    <source>
        <dbReference type="Ensembl" id="ENSGACP00000002834.1"/>
    </source>
</evidence>
<evidence type="ECO:0000256" key="11">
    <source>
        <dbReference type="ARBA" id="ARBA00047635"/>
    </source>
</evidence>
<comment type="similarity">
    <text evidence="7">Belongs to the ADAT1 family.</text>
</comment>
<evidence type="ECO:0000256" key="2">
    <source>
        <dbReference type="ARBA" id="ARBA00022723"/>
    </source>
</evidence>
<organism evidence="14">
    <name type="scientific">Gasterosteus aculeatus</name>
    <name type="common">Three-spined stickleback</name>
    <dbReference type="NCBI Taxonomy" id="69293"/>
    <lineage>
        <taxon>Eukaryota</taxon>
        <taxon>Metazoa</taxon>
        <taxon>Chordata</taxon>
        <taxon>Craniata</taxon>
        <taxon>Vertebrata</taxon>
        <taxon>Euteleostomi</taxon>
        <taxon>Actinopterygii</taxon>
        <taxon>Neopterygii</taxon>
        <taxon>Teleostei</taxon>
        <taxon>Neoteleostei</taxon>
        <taxon>Acanthomorphata</taxon>
        <taxon>Eupercaria</taxon>
        <taxon>Perciformes</taxon>
        <taxon>Cottioidei</taxon>
        <taxon>Gasterosteales</taxon>
        <taxon>Gasterosteidae</taxon>
        <taxon>Gasterosteus</taxon>
    </lineage>
</organism>
<dbReference type="GO" id="GO:0046872">
    <property type="term" value="F:metal ion binding"/>
    <property type="evidence" value="ECO:0007669"/>
    <property type="project" value="UniProtKB-KW"/>
</dbReference>
<comment type="function">
    <text evidence="6">Specifically deaminates adenosine-37 to inosine in tRNA-Ala.</text>
</comment>
<dbReference type="STRING" id="69293.ENSGACP00000002834"/>
<accession>G3NBY6</accession>
<dbReference type="Pfam" id="PF02137">
    <property type="entry name" value="A_deamin"/>
    <property type="match status" value="1"/>
</dbReference>
<dbReference type="AlphaFoldDB" id="G3NBY6"/>
<protein>
    <recommendedName>
        <fullName evidence="9">tRNA-specific adenosine deaminase 1</fullName>
        <ecNumber evidence="8">3.5.4.34</ecNumber>
    </recommendedName>
    <alternativeName>
        <fullName evidence="10">tRNA-specific adenosine-37 deaminase</fullName>
    </alternativeName>
</protein>
<dbReference type="Bgee" id="ENSGACG00000002177">
    <property type="expression patterns" value="Expressed in zone of skin and 12 other cell types or tissues"/>
</dbReference>
<feature type="domain" description="A to I editase" evidence="13">
    <location>
        <begin position="59"/>
        <end position="433"/>
    </location>
</feature>
<keyword evidence="3" id="KW-0378">Hydrolase</keyword>
<dbReference type="GO" id="GO:0003723">
    <property type="term" value="F:RNA binding"/>
    <property type="evidence" value="ECO:0007669"/>
    <property type="project" value="InterPro"/>
</dbReference>
<evidence type="ECO:0000256" key="3">
    <source>
        <dbReference type="ARBA" id="ARBA00022801"/>
    </source>
</evidence>
<evidence type="ECO:0000256" key="5">
    <source>
        <dbReference type="ARBA" id="ARBA00037026"/>
    </source>
</evidence>
<sequence>MALADEVAALCLQRWKQLPRTGKPEPGREWTLLAAVLQVTRCANAGRSSRAQTPKEVVSLGTGTKCVGQTAMSPRGDVLNDSHAEVLARRGCIRYLLQELKRAVRGEENSVFAPADQRGKWKLRPGVSFLFFTSHTPCGDAAIVPVIDGRSRPRPPATSTESHRGTDLKRAAEEPNEADRAKRPPPEDGGDTGRSVLQSPADEAPPPPRVPDIHRTGAKCVPGGPAVPLTPGAGYHSTGALRVKPGRGAPTRSLSCSDKLARWGVLGFQGAVLSHYLQEALYFGTVVVGGCPYSQEVMQRALVTRSSHVPMDSPRAPRRGRMHARRSPIGAEAAPLAFQALSIYIKMSTVIGSRPQQSGATPPPPRHCSLTLKSLRAGSAWCKVELFHSSLSLVAATDPEALPDSPPRGAELRTYWDFKRASRPYQQAWEQLRRQAFPLWPRCERSLLFFC</sequence>
<evidence type="ECO:0000256" key="4">
    <source>
        <dbReference type="ARBA" id="ARBA00022833"/>
    </source>
</evidence>
<feature type="region of interest" description="Disordered" evidence="12">
    <location>
        <begin position="144"/>
        <end position="224"/>
    </location>
</feature>
<proteinExistence type="inferred from homology"/>
<dbReference type="EC" id="3.5.4.34" evidence="8"/>
<dbReference type="PANTHER" id="PTHR46516:SF1">
    <property type="entry name" value="TRNA-SPECIFIC ADENOSINE DEAMINASE 1"/>
    <property type="match status" value="1"/>
</dbReference>
<evidence type="ECO:0000256" key="6">
    <source>
        <dbReference type="ARBA" id="ARBA00037784"/>
    </source>
</evidence>
<dbReference type="Ensembl" id="ENSGACT00000002844.1">
    <property type="protein sequence ID" value="ENSGACP00000002834.1"/>
    <property type="gene ID" value="ENSGACG00000002177.1"/>
</dbReference>
<dbReference type="InParanoid" id="G3NBY6"/>
<evidence type="ECO:0000256" key="12">
    <source>
        <dbReference type="SAM" id="MobiDB-lite"/>
    </source>
</evidence>
<evidence type="ECO:0000259" key="13">
    <source>
        <dbReference type="PROSITE" id="PS50141"/>
    </source>
</evidence>
<dbReference type="GO" id="GO:0008033">
    <property type="term" value="P:tRNA processing"/>
    <property type="evidence" value="ECO:0007669"/>
    <property type="project" value="UniProtKB-KW"/>
</dbReference>
<reference evidence="14" key="2">
    <citation type="submission" date="2024-04" db="UniProtKB">
        <authorList>
            <consortium name="Ensembl"/>
        </authorList>
    </citation>
    <scope>IDENTIFICATION</scope>
</reference>
<evidence type="ECO:0000256" key="9">
    <source>
        <dbReference type="ARBA" id="ARBA00040502"/>
    </source>
</evidence>
<evidence type="ECO:0000256" key="8">
    <source>
        <dbReference type="ARBA" id="ARBA00038940"/>
    </source>
</evidence>
<keyword evidence="4" id="KW-0862">Zinc</keyword>
<dbReference type="GO" id="GO:0043829">
    <property type="term" value="F:tRNA-specific adenosine-37 deaminase activity"/>
    <property type="evidence" value="ECO:0007669"/>
    <property type="project" value="UniProtKB-EC"/>
</dbReference>
<comment type="cofactor">
    <cofactor evidence="5">
        <name>1D-myo-inositol hexakisphosphate</name>
        <dbReference type="ChEBI" id="CHEBI:58130"/>
    </cofactor>
</comment>
<keyword evidence="2" id="KW-0479">Metal-binding</keyword>
<evidence type="ECO:0000256" key="10">
    <source>
        <dbReference type="ARBA" id="ARBA00041760"/>
    </source>
</evidence>